<dbReference type="AlphaFoldDB" id="A0AAE1WE18"/>
<comment type="caution">
    <text evidence="2">The sequence shown here is derived from an EMBL/GenBank/DDBJ whole genome shotgun (WGS) entry which is preliminary data.</text>
</comment>
<evidence type="ECO:0000313" key="2">
    <source>
        <dbReference type="EMBL" id="KAK4391486.1"/>
    </source>
</evidence>
<protein>
    <recommendedName>
        <fullName evidence="1">DUF4283 domain-containing protein</fullName>
    </recommendedName>
</protein>
<organism evidence="2 3">
    <name type="scientific">Sesamum angolense</name>
    <dbReference type="NCBI Taxonomy" id="2727404"/>
    <lineage>
        <taxon>Eukaryota</taxon>
        <taxon>Viridiplantae</taxon>
        <taxon>Streptophyta</taxon>
        <taxon>Embryophyta</taxon>
        <taxon>Tracheophyta</taxon>
        <taxon>Spermatophyta</taxon>
        <taxon>Magnoliopsida</taxon>
        <taxon>eudicotyledons</taxon>
        <taxon>Gunneridae</taxon>
        <taxon>Pentapetalae</taxon>
        <taxon>asterids</taxon>
        <taxon>lamiids</taxon>
        <taxon>Lamiales</taxon>
        <taxon>Pedaliaceae</taxon>
        <taxon>Sesamum</taxon>
    </lineage>
</organism>
<dbReference type="Pfam" id="PF14111">
    <property type="entry name" value="DUF4283"/>
    <property type="match status" value="1"/>
</dbReference>
<keyword evidence="3" id="KW-1185">Reference proteome</keyword>
<feature type="domain" description="DUF4283" evidence="1">
    <location>
        <begin position="40"/>
        <end position="112"/>
    </location>
</feature>
<evidence type="ECO:0000313" key="3">
    <source>
        <dbReference type="Proteomes" id="UP001289374"/>
    </source>
</evidence>
<sequence>MTSLVVMEMFCHKLGQTLRLMEEEGIGVVIPDALWSVDSEGHQLFLVSRLLTNKQPKFTALVSLIRSMLNPIKGLKMRRLPEGRFLIRFNHIIDRNRALDGCPWSFRKNTLIMGSIGEKQEPHEH</sequence>
<reference evidence="2" key="1">
    <citation type="submission" date="2020-06" db="EMBL/GenBank/DDBJ databases">
        <authorList>
            <person name="Li T."/>
            <person name="Hu X."/>
            <person name="Zhang T."/>
            <person name="Song X."/>
            <person name="Zhang H."/>
            <person name="Dai N."/>
            <person name="Sheng W."/>
            <person name="Hou X."/>
            <person name="Wei L."/>
        </authorList>
    </citation>
    <scope>NUCLEOTIDE SEQUENCE</scope>
    <source>
        <strain evidence="2">K16</strain>
        <tissue evidence="2">Leaf</tissue>
    </source>
</reference>
<reference evidence="2" key="2">
    <citation type="journal article" date="2024" name="Plant">
        <title>Genomic evolution and insights into agronomic trait innovations of Sesamum species.</title>
        <authorList>
            <person name="Miao H."/>
            <person name="Wang L."/>
            <person name="Qu L."/>
            <person name="Liu H."/>
            <person name="Sun Y."/>
            <person name="Le M."/>
            <person name="Wang Q."/>
            <person name="Wei S."/>
            <person name="Zheng Y."/>
            <person name="Lin W."/>
            <person name="Duan Y."/>
            <person name="Cao H."/>
            <person name="Xiong S."/>
            <person name="Wang X."/>
            <person name="Wei L."/>
            <person name="Li C."/>
            <person name="Ma Q."/>
            <person name="Ju M."/>
            <person name="Zhao R."/>
            <person name="Li G."/>
            <person name="Mu C."/>
            <person name="Tian Q."/>
            <person name="Mei H."/>
            <person name="Zhang T."/>
            <person name="Gao T."/>
            <person name="Zhang H."/>
        </authorList>
    </citation>
    <scope>NUCLEOTIDE SEQUENCE</scope>
    <source>
        <strain evidence="2">K16</strain>
    </source>
</reference>
<accession>A0AAE1WE18</accession>
<dbReference type="Proteomes" id="UP001289374">
    <property type="component" value="Unassembled WGS sequence"/>
</dbReference>
<proteinExistence type="predicted"/>
<evidence type="ECO:0000259" key="1">
    <source>
        <dbReference type="Pfam" id="PF14111"/>
    </source>
</evidence>
<dbReference type="EMBL" id="JACGWL010000011">
    <property type="protein sequence ID" value="KAK4391486.1"/>
    <property type="molecule type" value="Genomic_DNA"/>
</dbReference>
<dbReference type="InterPro" id="IPR025558">
    <property type="entry name" value="DUF4283"/>
</dbReference>
<gene>
    <name evidence="2" type="ORF">Sango_1926400</name>
</gene>
<name>A0AAE1WE18_9LAMI</name>